<dbReference type="EMBL" id="JAQSFA010000015">
    <property type="protein sequence ID" value="MEE6701490.1"/>
    <property type="molecule type" value="Genomic_DNA"/>
</dbReference>
<name>A0ABU7STT5_9LACO</name>
<dbReference type="Proteomes" id="UP001335665">
    <property type="component" value="Unassembled WGS sequence"/>
</dbReference>
<dbReference type="InterPro" id="IPR007936">
    <property type="entry name" value="VapE-like_dom"/>
</dbReference>
<gene>
    <name evidence="2" type="ORF">PS396_06740</name>
</gene>
<dbReference type="PANTHER" id="PTHR34985">
    <property type="entry name" value="SLR0554 PROTEIN"/>
    <property type="match status" value="1"/>
</dbReference>
<dbReference type="Pfam" id="PF05272">
    <property type="entry name" value="VapE-like_dom"/>
    <property type="match status" value="1"/>
</dbReference>
<proteinExistence type="predicted"/>
<keyword evidence="3" id="KW-1185">Reference proteome</keyword>
<evidence type="ECO:0000313" key="2">
    <source>
        <dbReference type="EMBL" id="MEE6701490.1"/>
    </source>
</evidence>
<dbReference type="RefSeq" id="WP_331192104.1">
    <property type="nucleotide sequence ID" value="NZ_JAQSEO010000013.1"/>
</dbReference>
<evidence type="ECO:0000313" key="3">
    <source>
        <dbReference type="Proteomes" id="UP001335665"/>
    </source>
</evidence>
<comment type="caution">
    <text evidence="2">The sequence shown here is derived from an EMBL/GenBank/DDBJ whole genome shotgun (WGS) entry which is preliminary data.</text>
</comment>
<feature type="domain" description="Virulence-associated protein E-like" evidence="1">
    <location>
        <begin position="139"/>
        <end position="355"/>
    </location>
</feature>
<dbReference type="PANTHER" id="PTHR34985:SF1">
    <property type="entry name" value="SLR0554 PROTEIN"/>
    <property type="match status" value="1"/>
</dbReference>
<evidence type="ECO:0000259" key="1">
    <source>
        <dbReference type="Pfam" id="PF05272"/>
    </source>
</evidence>
<protein>
    <submittedName>
        <fullName evidence="2">Virulence-associated E family protein</fullName>
    </submittedName>
</protein>
<reference evidence="2 3" key="1">
    <citation type="submission" date="2023-02" db="EMBL/GenBank/DDBJ databases">
        <title>The predominant lactic acid bacteria and yeasts involved in the spontaneous fermentation of millet during the production of the traditional porridge Hausa koko in Ghana.</title>
        <authorList>
            <person name="Atter A."/>
            <person name="Diaz M."/>
        </authorList>
    </citation>
    <scope>NUCLEOTIDE SEQUENCE [LARGE SCALE GENOMIC DNA]</scope>
    <source>
        <strain evidence="2 3">FI11552</strain>
    </source>
</reference>
<accession>A0ABU7STT5</accession>
<sequence>MDYKDKIVSMDEAKKIKKKIDQEDDAKLDFHLNDNNKIKTNSLYNIELILENDPELQGLFKYNDFTSEIDVVKASDKLLIQPGQLKDAYLDEIDAYIEKSNEYDHVLFKMPLLRSTVVIVANHHHYNPVKDYMEQAGKDWDGQHRLDTFFSDYLGVDQTPITRLITRLWFIGAVVKVFEPTAKFDFVLDLVGGQGAGKTTTLQKLAPKGYYTDQFADFESKDSFAVMRRALIVNDDEMTATANSSFETLKKFVTLQEFEYRKPYGHEAERFPKGFVIARTTNNLYYLKDKTGERRFLPLLVNRAQQKANPVRDLTPHYVEQLWGETMHVYKSGEYDFTLTSGQEAKLNKYRESFMYTDVLEDTIADCMENEWKDRDFLSNDDISLKIAPGVSLTKNRRLSNKIMNIMVNQFGWVKGQKKINGENHRGYVKR</sequence>
<organism evidence="2 3">
    <name type="scientific">Limosilactobacillus pontis</name>
    <dbReference type="NCBI Taxonomy" id="35787"/>
    <lineage>
        <taxon>Bacteria</taxon>
        <taxon>Bacillati</taxon>
        <taxon>Bacillota</taxon>
        <taxon>Bacilli</taxon>
        <taxon>Lactobacillales</taxon>
        <taxon>Lactobacillaceae</taxon>
        <taxon>Limosilactobacillus</taxon>
    </lineage>
</organism>